<evidence type="ECO:0000313" key="1">
    <source>
        <dbReference type="EMBL" id="KYF47742.1"/>
    </source>
</evidence>
<dbReference type="Proteomes" id="UP000075420">
    <property type="component" value="Unassembled WGS sequence"/>
</dbReference>
<dbReference type="PANTHER" id="PTHR30348">
    <property type="entry name" value="UNCHARACTERIZED PROTEIN YECE"/>
    <property type="match status" value="1"/>
</dbReference>
<sequence length="242" mass="26299">MARLLVGLPSLKGDIQKYKDRFDLVELRPIDSSLPRVTTLRKWRKAVPPGFVFSVVLPRVVGELATGSELDAALSTSLEVAAVLEARCIVLQTPASFRPTATNRKKLAALFERLPAEGVVRCWEPSGIWERDDIVATARAAKAVPVLDVARDAPPPGPIVYTRLRALGKSSSLGAAALERVADRLRGRREVFLVVEGDRAAQIKSQLATSLARKPERSTASAVVVRPTMTMPSTLVAEDEEQ</sequence>
<accession>A0A150NZM2</accession>
<dbReference type="InterPro" id="IPR036520">
    <property type="entry name" value="UPF0759_sf"/>
</dbReference>
<dbReference type="Gene3D" id="3.20.20.410">
    <property type="entry name" value="Protein of unknown function UPF0759"/>
    <property type="match status" value="1"/>
</dbReference>
<proteinExistence type="predicted"/>
<dbReference type="EMBL" id="JELY01003585">
    <property type="protein sequence ID" value="KYF47742.1"/>
    <property type="molecule type" value="Genomic_DNA"/>
</dbReference>
<dbReference type="PANTHER" id="PTHR30348:SF4">
    <property type="entry name" value="DUF72 DOMAIN-CONTAINING PROTEIN"/>
    <property type="match status" value="1"/>
</dbReference>
<gene>
    <name evidence="1" type="ORF">BE08_23445</name>
</gene>
<organism evidence="1 2">
    <name type="scientific">Sorangium cellulosum</name>
    <name type="common">Polyangium cellulosum</name>
    <dbReference type="NCBI Taxonomy" id="56"/>
    <lineage>
        <taxon>Bacteria</taxon>
        <taxon>Pseudomonadati</taxon>
        <taxon>Myxococcota</taxon>
        <taxon>Polyangia</taxon>
        <taxon>Polyangiales</taxon>
        <taxon>Polyangiaceae</taxon>
        <taxon>Sorangium</taxon>
    </lineage>
</organism>
<reference evidence="1 2" key="1">
    <citation type="submission" date="2014-02" db="EMBL/GenBank/DDBJ databases">
        <title>The small core and large imbalanced accessory genome model reveals a collaborative survival strategy of Sorangium cellulosum strains in nature.</title>
        <authorList>
            <person name="Han K."/>
            <person name="Peng R."/>
            <person name="Blom J."/>
            <person name="Li Y.-Z."/>
        </authorList>
    </citation>
    <scope>NUCLEOTIDE SEQUENCE [LARGE SCALE GENOMIC DNA]</scope>
    <source>
        <strain evidence="1 2">So0157-25</strain>
    </source>
</reference>
<comment type="caution">
    <text evidence="1">The sequence shown here is derived from an EMBL/GenBank/DDBJ whole genome shotgun (WGS) entry which is preliminary data.</text>
</comment>
<evidence type="ECO:0008006" key="3">
    <source>
        <dbReference type="Google" id="ProtNLM"/>
    </source>
</evidence>
<dbReference type="SUPFAM" id="SSF117396">
    <property type="entry name" value="TM1631-like"/>
    <property type="match status" value="1"/>
</dbReference>
<evidence type="ECO:0000313" key="2">
    <source>
        <dbReference type="Proteomes" id="UP000075420"/>
    </source>
</evidence>
<dbReference type="AlphaFoldDB" id="A0A150NZM2"/>
<protein>
    <recommendedName>
        <fullName evidence="3">DUF72 domain-containing protein</fullName>
    </recommendedName>
</protein>
<name>A0A150NZM2_SORCE</name>
<dbReference type="InterPro" id="IPR002763">
    <property type="entry name" value="DUF72"/>
</dbReference>
<dbReference type="Pfam" id="PF01904">
    <property type="entry name" value="DUF72"/>
    <property type="match status" value="1"/>
</dbReference>